<name>A0AAD4F2V9_9PEZI</name>
<sequence>MAAPLASRSPTCLACLRRLAQPFANSNGRVGAVSFAQVQVQQVRAKSNRLRPKDQGVVVRLLEDIPNLPDAIFRIERGRMRNEWFPFKKAEYMTTSRFQELGLTRDDIGDRDTSFGAVSASELEFESEPEVPLTTIVTTSPEKAHTLLATLIPETLVFYRKPIPAPAPPPQTPSISPLVASANASSEPGRNTNTPLAIFGSVSATDIVGHIKGLLVGDADGSRIVLGPENIRFLGLAEDADRIKALGRWEIEVSPGGTGLEPVRKVVEILPASEEEAEAPHTS</sequence>
<organism evidence="2 3">
    <name type="scientific">Staphylotrichum longicolle</name>
    <dbReference type="NCBI Taxonomy" id="669026"/>
    <lineage>
        <taxon>Eukaryota</taxon>
        <taxon>Fungi</taxon>
        <taxon>Dikarya</taxon>
        <taxon>Ascomycota</taxon>
        <taxon>Pezizomycotina</taxon>
        <taxon>Sordariomycetes</taxon>
        <taxon>Sordariomycetidae</taxon>
        <taxon>Sordariales</taxon>
        <taxon>Chaetomiaceae</taxon>
        <taxon>Staphylotrichum</taxon>
    </lineage>
</organism>
<gene>
    <name evidence="2" type="ORF">NEMBOFW57_002351</name>
</gene>
<reference evidence="2" key="1">
    <citation type="submission" date="2023-02" db="EMBL/GenBank/DDBJ databases">
        <authorList>
            <person name="Palmer J.M."/>
        </authorList>
    </citation>
    <scope>NUCLEOTIDE SEQUENCE</scope>
    <source>
        <strain evidence="2">FW57</strain>
    </source>
</reference>
<evidence type="ECO:0000313" key="3">
    <source>
        <dbReference type="Proteomes" id="UP001197093"/>
    </source>
</evidence>
<evidence type="ECO:0000259" key="1">
    <source>
        <dbReference type="Pfam" id="PF01281"/>
    </source>
</evidence>
<comment type="caution">
    <text evidence="2">The sequence shown here is derived from an EMBL/GenBank/DDBJ whole genome shotgun (WGS) entry which is preliminary data.</text>
</comment>
<dbReference type="EMBL" id="JAHCVI010000001">
    <property type="protein sequence ID" value="KAG7292316.1"/>
    <property type="molecule type" value="Genomic_DNA"/>
</dbReference>
<dbReference type="Proteomes" id="UP001197093">
    <property type="component" value="Unassembled WGS sequence"/>
</dbReference>
<evidence type="ECO:0000313" key="2">
    <source>
        <dbReference type="EMBL" id="KAG7292316.1"/>
    </source>
</evidence>
<keyword evidence="3" id="KW-1185">Reference proteome</keyword>
<proteinExistence type="predicted"/>
<dbReference type="AlphaFoldDB" id="A0AAD4F2V9"/>
<dbReference type="Pfam" id="PF01281">
    <property type="entry name" value="Ribosomal_L9_N"/>
    <property type="match status" value="1"/>
</dbReference>
<accession>A0AAD4F2V9</accession>
<dbReference type="InterPro" id="IPR020070">
    <property type="entry name" value="Ribosomal_bL9_N"/>
</dbReference>
<protein>
    <recommendedName>
        <fullName evidence="1">Ribosomal protein L9 domain-containing protein</fullName>
    </recommendedName>
</protein>
<feature type="domain" description="Ribosomal protein L9" evidence="1">
    <location>
        <begin position="59"/>
        <end position="100"/>
    </location>
</feature>